<dbReference type="GO" id="GO:0022857">
    <property type="term" value="F:transmembrane transporter activity"/>
    <property type="evidence" value="ECO:0007669"/>
    <property type="project" value="InterPro"/>
</dbReference>
<gene>
    <name evidence="7" type="ORF">K431DRAFT_341944</name>
</gene>
<dbReference type="EMBL" id="MU003873">
    <property type="protein sequence ID" value="KAF2716480.1"/>
    <property type="molecule type" value="Genomic_DNA"/>
</dbReference>
<dbReference type="OrthoDB" id="10021397at2759"/>
<feature type="transmembrane region" description="Helical" evidence="6">
    <location>
        <begin position="405"/>
        <end position="426"/>
    </location>
</feature>
<comment type="caution">
    <text evidence="7">The sequence shown here is derived from an EMBL/GenBank/DDBJ whole genome shotgun (WGS) entry which is preliminary data.</text>
</comment>
<dbReference type="Proteomes" id="UP000799441">
    <property type="component" value="Unassembled WGS sequence"/>
</dbReference>
<reference evidence="7" key="1">
    <citation type="journal article" date="2020" name="Stud. Mycol.">
        <title>101 Dothideomycetes genomes: a test case for predicting lifestyles and emergence of pathogens.</title>
        <authorList>
            <person name="Haridas S."/>
            <person name="Albert R."/>
            <person name="Binder M."/>
            <person name="Bloem J."/>
            <person name="Labutti K."/>
            <person name="Salamov A."/>
            <person name="Andreopoulos B."/>
            <person name="Baker S."/>
            <person name="Barry K."/>
            <person name="Bills G."/>
            <person name="Bluhm B."/>
            <person name="Cannon C."/>
            <person name="Castanera R."/>
            <person name="Culley D."/>
            <person name="Daum C."/>
            <person name="Ezra D."/>
            <person name="Gonzalez J."/>
            <person name="Henrissat B."/>
            <person name="Kuo A."/>
            <person name="Liang C."/>
            <person name="Lipzen A."/>
            <person name="Lutzoni F."/>
            <person name="Magnuson J."/>
            <person name="Mondo S."/>
            <person name="Nolan M."/>
            <person name="Ohm R."/>
            <person name="Pangilinan J."/>
            <person name="Park H.-J."/>
            <person name="Ramirez L."/>
            <person name="Alfaro M."/>
            <person name="Sun H."/>
            <person name="Tritt A."/>
            <person name="Yoshinaga Y."/>
            <person name="Zwiers L.-H."/>
            <person name="Turgeon B."/>
            <person name="Goodwin S."/>
            <person name="Spatafora J."/>
            <person name="Crous P."/>
            <person name="Grigoriev I."/>
        </authorList>
    </citation>
    <scope>NUCLEOTIDE SEQUENCE</scope>
    <source>
        <strain evidence="7">CBS 116435</strain>
    </source>
</reference>
<feature type="transmembrane region" description="Helical" evidence="6">
    <location>
        <begin position="257"/>
        <end position="277"/>
    </location>
</feature>
<feature type="transmembrane region" description="Helical" evidence="6">
    <location>
        <begin position="298"/>
        <end position="320"/>
    </location>
</feature>
<dbReference type="InterPro" id="IPR036259">
    <property type="entry name" value="MFS_trans_sf"/>
</dbReference>
<evidence type="ECO:0000256" key="2">
    <source>
        <dbReference type="ARBA" id="ARBA00022448"/>
    </source>
</evidence>
<comment type="subcellular location">
    <subcellularLocation>
        <location evidence="1">Membrane</location>
        <topology evidence="1">Multi-pass membrane protein</topology>
    </subcellularLocation>
</comment>
<evidence type="ECO:0000256" key="5">
    <source>
        <dbReference type="ARBA" id="ARBA00023136"/>
    </source>
</evidence>
<dbReference type="Gene3D" id="1.20.1250.20">
    <property type="entry name" value="MFS general substrate transporter like domains"/>
    <property type="match status" value="1"/>
</dbReference>
<dbReference type="SUPFAM" id="SSF103473">
    <property type="entry name" value="MFS general substrate transporter"/>
    <property type="match status" value="1"/>
</dbReference>
<dbReference type="GO" id="GO:0005886">
    <property type="term" value="C:plasma membrane"/>
    <property type="evidence" value="ECO:0007669"/>
    <property type="project" value="TreeGrafter"/>
</dbReference>
<accession>A0A9P4PZ56</accession>
<feature type="transmembrane region" description="Helical" evidence="6">
    <location>
        <begin position="125"/>
        <end position="148"/>
    </location>
</feature>
<keyword evidence="8" id="KW-1185">Reference proteome</keyword>
<sequence length="435" mass="46296">MPMSFLERAVIPAALEGHAMAVSTLLNVAVHGLAQVSWYGAVYFLTLGAFRPFWGKFGSLIRGVAPKFTAFIIGRAIRGIGEQLIVALSAHPKMRPMFMAFLDLAASLGNNTGPLLGGALADKITWRWCFYINLPFGAVVAVLVLIFLRLETGAKAISADWKQTILQIDVAGIILTLSRDGVSTPGRVAESLGCLSDLSSESTLCYHGDLVKRRATRTTCMFQFFFAGACFVVLYYLPIYFQSIRGASPLKSGRDNLPLVIAFGAFILAGGFAVAATGQATPFMAAGSTLTYTSSVKWIGYQVLAGATIAFPYINCLSLAQAHVDDADISIVSRVIQFLQTLGGAFSISAAQSAFINRLFVALADTATGADLTSVIEAGVAELRTVFPASELSSVTFAYTEGLKVAFAVSIGMAGVPISMSLFCPWSRLPTQGKE</sequence>
<keyword evidence="4 6" id="KW-1133">Transmembrane helix</keyword>
<dbReference type="Pfam" id="PF07690">
    <property type="entry name" value="MFS_1"/>
    <property type="match status" value="1"/>
</dbReference>
<dbReference type="AlphaFoldDB" id="A0A9P4PZ56"/>
<keyword evidence="5 6" id="KW-0472">Membrane</keyword>
<dbReference type="PANTHER" id="PTHR23501">
    <property type="entry name" value="MAJOR FACILITATOR SUPERFAMILY"/>
    <property type="match status" value="1"/>
</dbReference>
<proteinExistence type="predicted"/>
<keyword evidence="2" id="KW-0813">Transport</keyword>
<evidence type="ECO:0000256" key="1">
    <source>
        <dbReference type="ARBA" id="ARBA00004141"/>
    </source>
</evidence>
<evidence type="ECO:0000256" key="3">
    <source>
        <dbReference type="ARBA" id="ARBA00022692"/>
    </source>
</evidence>
<organism evidence="7 8">
    <name type="scientific">Polychaeton citri CBS 116435</name>
    <dbReference type="NCBI Taxonomy" id="1314669"/>
    <lineage>
        <taxon>Eukaryota</taxon>
        <taxon>Fungi</taxon>
        <taxon>Dikarya</taxon>
        <taxon>Ascomycota</taxon>
        <taxon>Pezizomycotina</taxon>
        <taxon>Dothideomycetes</taxon>
        <taxon>Dothideomycetidae</taxon>
        <taxon>Capnodiales</taxon>
        <taxon>Capnodiaceae</taxon>
        <taxon>Polychaeton</taxon>
    </lineage>
</organism>
<feature type="transmembrane region" description="Helical" evidence="6">
    <location>
        <begin position="36"/>
        <end position="54"/>
    </location>
</feature>
<dbReference type="PANTHER" id="PTHR23501:SF177">
    <property type="entry name" value="MAJOR FACILITATOR SUPERFAMILY (MFS) PROFILE DOMAIN-CONTAINING PROTEIN-RELATED"/>
    <property type="match status" value="1"/>
</dbReference>
<keyword evidence="3 6" id="KW-0812">Transmembrane</keyword>
<dbReference type="InterPro" id="IPR011701">
    <property type="entry name" value="MFS"/>
</dbReference>
<evidence type="ECO:0000313" key="8">
    <source>
        <dbReference type="Proteomes" id="UP000799441"/>
    </source>
</evidence>
<evidence type="ECO:0000256" key="4">
    <source>
        <dbReference type="ARBA" id="ARBA00022989"/>
    </source>
</evidence>
<evidence type="ECO:0000256" key="6">
    <source>
        <dbReference type="SAM" id="Phobius"/>
    </source>
</evidence>
<feature type="transmembrane region" description="Helical" evidence="6">
    <location>
        <begin position="220"/>
        <end position="237"/>
    </location>
</feature>
<evidence type="ECO:0000313" key="7">
    <source>
        <dbReference type="EMBL" id="KAF2716480.1"/>
    </source>
</evidence>
<protein>
    <submittedName>
        <fullName evidence="7">MFS general substrate transporter</fullName>
    </submittedName>
</protein>
<name>A0A9P4PZ56_9PEZI</name>